<proteinExistence type="predicted"/>
<evidence type="ECO:0000313" key="4">
    <source>
        <dbReference type="Proteomes" id="UP000029436"/>
    </source>
</evidence>
<reference evidence="3 4" key="1">
    <citation type="submission" date="2014-08" db="EMBL/GenBank/DDBJ databases">
        <title>Genome sequences of NCPPB Pectobacterium isolates.</title>
        <authorList>
            <person name="Glover R.H."/>
            <person name="Sapp M."/>
            <person name="Elphinstone J."/>
        </authorList>
    </citation>
    <scope>NUCLEOTIDE SEQUENCE [LARGE SCALE GENOMIC DNA]</scope>
    <source>
        <strain evidence="1 3">NCPPB 3701</strain>
        <strain evidence="2 4">NCPPB3702</strain>
    </source>
</reference>
<dbReference type="EMBL" id="JQHP01000019">
    <property type="protein sequence ID" value="KFX01443.1"/>
    <property type="molecule type" value="Genomic_DNA"/>
</dbReference>
<sequence>MKKNTLISLNESISHSDKIKNLILDNIQTEGKKIIRLNLVYLTYDFSSKTVLLEYYVEDDEYPNIEMSFSELTDLLKN</sequence>
<dbReference type="Proteomes" id="UP000029257">
    <property type="component" value="Unassembled WGS sequence"/>
</dbReference>
<protein>
    <submittedName>
        <fullName evidence="1">Uncharacterized protein</fullName>
    </submittedName>
</protein>
<dbReference type="AlphaFoldDB" id="A0AAW3EB67"/>
<evidence type="ECO:0000313" key="3">
    <source>
        <dbReference type="Proteomes" id="UP000029257"/>
    </source>
</evidence>
<dbReference type="Proteomes" id="UP000029436">
    <property type="component" value="Unassembled WGS sequence"/>
</dbReference>
<accession>A0AAW3EB67</accession>
<gene>
    <name evidence="1" type="ORF">JV38_22230</name>
    <name evidence="2" type="ORF">KU73_21890</name>
</gene>
<evidence type="ECO:0000313" key="1">
    <source>
        <dbReference type="EMBL" id="KFX01443.1"/>
    </source>
</evidence>
<name>A0AAW3EB67_9GAMM</name>
<organism evidence="1 3">
    <name type="scientific">Pectobacterium wasabiae</name>
    <dbReference type="NCBI Taxonomy" id="55208"/>
    <lineage>
        <taxon>Bacteria</taxon>
        <taxon>Pseudomonadati</taxon>
        <taxon>Pseudomonadota</taxon>
        <taxon>Gammaproteobacteria</taxon>
        <taxon>Enterobacterales</taxon>
        <taxon>Pectobacteriaceae</taxon>
        <taxon>Pectobacterium</taxon>
    </lineage>
</organism>
<dbReference type="EMBL" id="JQOH01000018">
    <property type="protein sequence ID" value="KGA26328.1"/>
    <property type="molecule type" value="Genomic_DNA"/>
</dbReference>
<keyword evidence="4" id="KW-1185">Reference proteome</keyword>
<evidence type="ECO:0000313" key="2">
    <source>
        <dbReference type="EMBL" id="KGA26328.1"/>
    </source>
</evidence>
<comment type="caution">
    <text evidence="1">The sequence shown here is derived from an EMBL/GenBank/DDBJ whole genome shotgun (WGS) entry which is preliminary data.</text>
</comment>